<accession>A0A1R1IDT8</accession>
<dbReference type="EMBL" id="MTHD01000001">
    <property type="protein sequence ID" value="OMG56825.1"/>
    <property type="molecule type" value="Genomic_DNA"/>
</dbReference>
<reference evidence="1 2" key="1">
    <citation type="submission" date="2016-10" db="EMBL/GenBank/DDBJ databases">
        <title>Alkaliphiles isolated from bioreactors.</title>
        <authorList>
            <person name="Salah Z."/>
            <person name="Rout S.P."/>
            <person name="Humphreys P.N."/>
        </authorList>
    </citation>
    <scope>NUCLEOTIDE SEQUENCE [LARGE SCALE GENOMIC DNA]</scope>
    <source>
        <strain evidence="1 2">ZS02</strain>
    </source>
</reference>
<dbReference type="STRING" id="418702.BJN45_04285"/>
<dbReference type="Proteomes" id="UP000187526">
    <property type="component" value="Unassembled WGS sequence"/>
</dbReference>
<protein>
    <recommendedName>
        <fullName evidence="3">Flagellar protein FliT</fullName>
    </recommendedName>
</protein>
<organism evidence="1 2">
    <name type="scientific">Azonexus hydrophilus</name>
    <dbReference type="NCBI Taxonomy" id="418702"/>
    <lineage>
        <taxon>Bacteria</taxon>
        <taxon>Pseudomonadati</taxon>
        <taxon>Pseudomonadota</taxon>
        <taxon>Betaproteobacteria</taxon>
        <taxon>Rhodocyclales</taxon>
        <taxon>Azonexaceae</taxon>
        <taxon>Azonexus</taxon>
    </lineage>
</organism>
<sequence>MSGDRPPPQEPDVLDRLLQVERLLSQLTDVVKKGNWETIPDIGFELVERLEWLKTIDKGSMNTPLRIKQLGEIQRQLELNAKSCLARLEQIKPLIDAFAKKPAPSPDDHRLT</sequence>
<keyword evidence="2" id="KW-1185">Reference proteome</keyword>
<comment type="caution">
    <text evidence="1">The sequence shown here is derived from an EMBL/GenBank/DDBJ whole genome shotgun (WGS) entry which is preliminary data.</text>
</comment>
<evidence type="ECO:0008006" key="3">
    <source>
        <dbReference type="Google" id="ProtNLM"/>
    </source>
</evidence>
<evidence type="ECO:0000313" key="1">
    <source>
        <dbReference type="EMBL" id="OMG56825.1"/>
    </source>
</evidence>
<evidence type="ECO:0000313" key="2">
    <source>
        <dbReference type="Proteomes" id="UP000187526"/>
    </source>
</evidence>
<gene>
    <name evidence="1" type="ORF">BJN45_04285</name>
</gene>
<name>A0A1R1IDT8_9RHOO</name>
<proteinExistence type="predicted"/>
<dbReference type="AlphaFoldDB" id="A0A1R1IDT8"/>